<evidence type="ECO:0000256" key="2">
    <source>
        <dbReference type="ARBA" id="ARBA00022692"/>
    </source>
</evidence>
<evidence type="ECO:0000256" key="6">
    <source>
        <dbReference type="SAM" id="Phobius"/>
    </source>
</evidence>
<dbReference type="PANTHER" id="PTHR38480:SF1">
    <property type="entry name" value="SLR0254 PROTEIN"/>
    <property type="match status" value="1"/>
</dbReference>
<dbReference type="RefSeq" id="WP_207394877.1">
    <property type="nucleotide sequence ID" value="NZ_JABRWO010000001.1"/>
</dbReference>
<dbReference type="EMBL" id="JABRWO010000001">
    <property type="protein sequence ID" value="MBA2113402.1"/>
    <property type="molecule type" value="Genomic_DNA"/>
</dbReference>
<comment type="caution">
    <text evidence="8">The sequence shown here is derived from an EMBL/GenBank/DDBJ whole genome shotgun (WGS) entry which is preliminary data.</text>
</comment>
<dbReference type="GO" id="GO:0016020">
    <property type="term" value="C:membrane"/>
    <property type="evidence" value="ECO:0007669"/>
    <property type="project" value="UniProtKB-SubCell"/>
</dbReference>
<feature type="domain" description="RDD" evidence="7">
    <location>
        <begin position="29"/>
        <end position="181"/>
    </location>
</feature>
<protein>
    <recommendedName>
        <fullName evidence="7">RDD domain-containing protein</fullName>
    </recommendedName>
</protein>
<feature type="region of interest" description="Disordered" evidence="5">
    <location>
        <begin position="285"/>
        <end position="319"/>
    </location>
</feature>
<feature type="transmembrane region" description="Helical" evidence="6">
    <location>
        <begin position="42"/>
        <end position="66"/>
    </location>
</feature>
<feature type="transmembrane region" description="Helical" evidence="6">
    <location>
        <begin position="73"/>
        <end position="97"/>
    </location>
</feature>
<dbReference type="Proteomes" id="UP000551616">
    <property type="component" value="Unassembled WGS sequence"/>
</dbReference>
<dbReference type="Pfam" id="PF06271">
    <property type="entry name" value="RDD"/>
    <property type="match status" value="1"/>
</dbReference>
<keyword evidence="2 6" id="KW-0812">Transmembrane</keyword>
<proteinExistence type="predicted"/>
<evidence type="ECO:0000313" key="9">
    <source>
        <dbReference type="Proteomes" id="UP000551616"/>
    </source>
</evidence>
<name>A0A7V9A5P4_9BACT</name>
<dbReference type="AlphaFoldDB" id="A0A7V9A5P4"/>
<reference evidence="8 9" key="1">
    <citation type="submission" date="2020-05" db="EMBL/GenBank/DDBJ databases">
        <title>Bremerella alba sp. nov., a novel planctomycete isolated from the surface of the macroalga Fucus spiralis.</title>
        <authorList>
            <person name="Godinho O."/>
            <person name="Botelho R."/>
            <person name="Albuquerque L."/>
            <person name="Wiegand S."/>
            <person name="Da Costa M.S."/>
            <person name="Lobo-Da-Cunha A."/>
            <person name="Jogler C."/>
            <person name="Lage O.M."/>
        </authorList>
    </citation>
    <scope>NUCLEOTIDE SEQUENCE [LARGE SCALE GENOMIC DNA]</scope>
    <source>
        <strain evidence="8 9">FF15</strain>
    </source>
</reference>
<keyword evidence="9" id="KW-1185">Reference proteome</keyword>
<evidence type="ECO:0000259" key="7">
    <source>
        <dbReference type="Pfam" id="PF06271"/>
    </source>
</evidence>
<dbReference type="PANTHER" id="PTHR38480">
    <property type="entry name" value="SLR0254 PROTEIN"/>
    <property type="match status" value="1"/>
</dbReference>
<comment type="subcellular location">
    <subcellularLocation>
        <location evidence="1">Membrane</location>
        <topology evidence="1">Multi-pass membrane protein</topology>
    </subcellularLocation>
</comment>
<keyword evidence="4 6" id="KW-0472">Membrane</keyword>
<feature type="compositionally biased region" description="Basic and acidic residues" evidence="5">
    <location>
        <begin position="310"/>
        <end position="319"/>
    </location>
</feature>
<evidence type="ECO:0000256" key="3">
    <source>
        <dbReference type="ARBA" id="ARBA00022989"/>
    </source>
</evidence>
<evidence type="ECO:0000256" key="1">
    <source>
        <dbReference type="ARBA" id="ARBA00004141"/>
    </source>
</evidence>
<sequence length="319" mass="36496">MVAPWNTEAIDSQFKVVTPENIAFNYQVGGPFRRLLAFLLDLAIRGAVILAFFLALSIAGLGSAFANAGLEDLMFALMTLAAFFFNWFYMAAFEYWWNGTTPGKWLLNLRVTTDEGEPINLFQSAVRNLFRYVDMWPMVPLPFAVMREEMTPEPIVVTFLFALIVPIFNQRFQRIGDLIAGTMVVIEDRSWLMKIAKIEDDRARLLADYIPPNFVAPRSMVKAVATYVERRRYFTTARRREIARHLAEPLLDQFGLPADTSYDLLLCALYYRTFLSKQSVDGTKDDAQLLENPTQRPQDYSAAANPVNRSETEIEEARR</sequence>
<gene>
    <name evidence="8" type="ORF">HOV93_05510</name>
</gene>
<evidence type="ECO:0000256" key="5">
    <source>
        <dbReference type="SAM" id="MobiDB-lite"/>
    </source>
</evidence>
<evidence type="ECO:0000256" key="4">
    <source>
        <dbReference type="ARBA" id="ARBA00023136"/>
    </source>
</evidence>
<dbReference type="InterPro" id="IPR010432">
    <property type="entry name" value="RDD"/>
</dbReference>
<accession>A0A7V9A5P4</accession>
<evidence type="ECO:0000313" key="8">
    <source>
        <dbReference type="EMBL" id="MBA2113402.1"/>
    </source>
</evidence>
<keyword evidence="3 6" id="KW-1133">Transmembrane helix</keyword>
<organism evidence="8 9">
    <name type="scientific">Bremerella alba</name>
    <dbReference type="NCBI Taxonomy" id="980252"/>
    <lineage>
        <taxon>Bacteria</taxon>
        <taxon>Pseudomonadati</taxon>
        <taxon>Planctomycetota</taxon>
        <taxon>Planctomycetia</taxon>
        <taxon>Pirellulales</taxon>
        <taxon>Pirellulaceae</taxon>
        <taxon>Bremerella</taxon>
    </lineage>
</organism>